<dbReference type="PANTHER" id="PTHR30065:SF8">
    <property type="entry name" value="FLAGELLAR BIOSYNTHETIC PROTEIN FLIR"/>
    <property type="match status" value="1"/>
</dbReference>
<comment type="similarity">
    <text evidence="2">Belongs to the FliR/MopE/SpaR family.</text>
</comment>
<keyword evidence="8" id="KW-0282">Flagellum</keyword>
<gene>
    <name evidence="8" type="ORF">M0G41_15840</name>
</gene>
<evidence type="ECO:0000256" key="4">
    <source>
        <dbReference type="ARBA" id="ARBA00022692"/>
    </source>
</evidence>
<feature type="transmembrane region" description="Helical" evidence="7">
    <location>
        <begin position="125"/>
        <end position="146"/>
    </location>
</feature>
<dbReference type="PRINTS" id="PR00953">
    <property type="entry name" value="TYPE3IMRPROT"/>
</dbReference>
<keyword evidence="9" id="KW-1185">Reference proteome</keyword>
<dbReference type="RefSeq" id="WP_248210905.1">
    <property type="nucleotide sequence ID" value="NZ_JALNMH010000014.1"/>
</dbReference>
<evidence type="ECO:0000256" key="5">
    <source>
        <dbReference type="ARBA" id="ARBA00022989"/>
    </source>
</evidence>
<reference evidence="8" key="1">
    <citation type="submission" date="2022-04" db="EMBL/GenBank/DDBJ databases">
        <title>Lysobacter sp. CAU 1642 isolated from sea sand.</title>
        <authorList>
            <person name="Kim W."/>
        </authorList>
    </citation>
    <scope>NUCLEOTIDE SEQUENCE</scope>
    <source>
        <strain evidence="8">CAU 1642</strain>
    </source>
</reference>
<name>A0ABT0GLN1_9GAMM</name>
<keyword evidence="4 7" id="KW-0812">Transmembrane</keyword>
<keyword evidence="6 7" id="KW-0472">Membrane</keyword>
<evidence type="ECO:0000256" key="2">
    <source>
        <dbReference type="ARBA" id="ARBA00009772"/>
    </source>
</evidence>
<sequence length="263" mass="27370">MDATTGVLIDGVWLFDYLASVVWTALRVGGFFMVAPIIGTRSLPTRVRMIFVLALSTVLAPLADPPPLLSLNAASVLTLLTEMAIGIALGFTLRVAFEAAAVAGEMVAQGMALAFAQLADPLRGAATSGVVGLWFYIAFALLFFAFDGHLAMIDLLVQSYRSLPIGAPLVDPVQLASGAPQFFARALLVGVSIALPLMMAMMVVNLAFGVLGRAAPALNPIAVGLPAALASGMLLMSVLIAQLKEPARALFDAAFAAALDLTR</sequence>
<feature type="transmembrane region" description="Helical" evidence="7">
    <location>
        <begin position="186"/>
        <end position="211"/>
    </location>
</feature>
<evidence type="ECO:0000313" key="9">
    <source>
        <dbReference type="Proteomes" id="UP001431449"/>
    </source>
</evidence>
<accession>A0ABT0GLN1</accession>
<evidence type="ECO:0000313" key="8">
    <source>
        <dbReference type="EMBL" id="MCK7595139.1"/>
    </source>
</evidence>
<evidence type="ECO:0000256" key="7">
    <source>
        <dbReference type="SAM" id="Phobius"/>
    </source>
</evidence>
<dbReference type="EMBL" id="JALNMH010000014">
    <property type="protein sequence ID" value="MCK7595139.1"/>
    <property type="molecule type" value="Genomic_DNA"/>
</dbReference>
<proteinExistence type="inferred from homology"/>
<dbReference type="Proteomes" id="UP001431449">
    <property type="component" value="Unassembled WGS sequence"/>
</dbReference>
<feature type="transmembrane region" description="Helical" evidence="7">
    <location>
        <begin position="12"/>
        <end position="35"/>
    </location>
</feature>
<keyword evidence="3" id="KW-1003">Cell membrane</keyword>
<protein>
    <submittedName>
        <fullName evidence="8">Flagellar biosynthetic protein FliR</fullName>
    </submittedName>
</protein>
<keyword evidence="8" id="KW-0969">Cilium</keyword>
<evidence type="ECO:0000256" key="3">
    <source>
        <dbReference type="ARBA" id="ARBA00022475"/>
    </source>
</evidence>
<keyword evidence="8" id="KW-0966">Cell projection</keyword>
<comment type="subcellular location">
    <subcellularLocation>
        <location evidence="1">Cell membrane</location>
        <topology evidence="1">Multi-pass membrane protein</topology>
    </subcellularLocation>
</comment>
<feature type="transmembrane region" description="Helical" evidence="7">
    <location>
        <begin position="217"/>
        <end position="241"/>
    </location>
</feature>
<organism evidence="8 9">
    <name type="scientific">Pseudomarimonas salicorniae</name>
    <dbReference type="NCBI Taxonomy" id="2933270"/>
    <lineage>
        <taxon>Bacteria</taxon>
        <taxon>Pseudomonadati</taxon>
        <taxon>Pseudomonadota</taxon>
        <taxon>Gammaproteobacteria</taxon>
        <taxon>Lysobacterales</taxon>
        <taxon>Lysobacteraceae</taxon>
        <taxon>Pseudomarimonas</taxon>
    </lineage>
</organism>
<comment type="caution">
    <text evidence="8">The sequence shown here is derived from an EMBL/GenBank/DDBJ whole genome shotgun (WGS) entry which is preliminary data.</text>
</comment>
<dbReference type="Pfam" id="PF01311">
    <property type="entry name" value="Bac_export_1"/>
    <property type="match status" value="1"/>
</dbReference>
<evidence type="ECO:0000256" key="1">
    <source>
        <dbReference type="ARBA" id="ARBA00004651"/>
    </source>
</evidence>
<dbReference type="PANTHER" id="PTHR30065">
    <property type="entry name" value="FLAGELLAR BIOSYNTHETIC PROTEIN FLIR"/>
    <property type="match status" value="1"/>
</dbReference>
<keyword evidence="5 7" id="KW-1133">Transmembrane helix</keyword>
<dbReference type="InterPro" id="IPR002010">
    <property type="entry name" value="T3SS_IM_R"/>
</dbReference>
<feature type="transmembrane region" description="Helical" evidence="7">
    <location>
        <begin position="47"/>
        <end position="63"/>
    </location>
</feature>
<evidence type="ECO:0000256" key="6">
    <source>
        <dbReference type="ARBA" id="ARBA00023136"/>
    </source>
</evidence>